<keyword evidence="4 10" id="KW-0349">Heme</keyword>
<comment type="caution">
    <text evidence="12">The sequence shown here is derived from an EMBL/GenBank/DDBJ whole genome shotgun (WGS) entry which is preliminary data.</text>
</comment>
<dbReference type="GO" id="GO:0051539">
    <property type="term" value="F:4 iron, 4 sulfur cluster binding"/>
    <property type="evidence" value="ECO:0007669"/>
    <property type="project" value="UniProtKB-UniRule"/>
</dbReference>
<dbReference type="CDD" id="cd01335">
    <property type="entry name" value="Radical_SAM"/>
    <property type="match status" value="1"/>
</dbReference>
<dbReference type="PANTHER" id="PTHR13932">
    <property type="entry name" value="COPROPORPHYRINIGEN III OXIDASE"/>
    <property type="match status" value="1"/>
</dbReference>
<dbReference type="Proteomes" id="UP000187408">
    <property type="component" value="Unassembled WGS sequence"/>
</dbReference>
<evidence type="ECO:0000313" key="13">
    <source>
        <dbReference type="Proteomes" id="UP000187408"/>
    </source>
</evidence>
<comment type="similarity">
    <text evidence="2">Belongs to the anaerobic coproporphyrinogen-III oxidase family. HemW subfamily.</text>
</comment>
<dbReference type="InterPro" id="IPR004559">
    <property type="entry name" value="HemW-like"/>
</dbReference>
<dbReference type="EMBL" id="MOEN01000002">
    <property type="protein sequence ID" value="OMH41253.1"/>
    <property type="molecule type" value="Genomic_DNA"/>
</dbReference>
<dbReference type="InterPro" id="IPR007197">
    <property type="entry name" value="rSAM"/>
</dbReference>
<dbReference type="InterPro" id="IPR013785">
    <property type="entry name" value="Aldolase_TIM"/>
</dbReference>
<keyword evidence="8 10" id="KW-0411">Iron-sulfur</keyword>
<keyword evidence="7 10" id="KW-0408">Iron</keyword>
<keyword evidence="9 10" id="KW-0143">Chaperone</keyword>
<evidence type="ECO:0000256" key="7">
    <source>
        <dbReference type="ARBA" id="ARBA00023004"/>
    </source>
</evidence>
<dbReference type="InterPro" id="IPR058240">
    <property type="entry name" value="rSAM_sf"/>
</dbReference>
<dbReference type="GO" id="GO:0005737">
    <property type="term" value="C:cytoplasm"/>
    <property type="evidence" value="ECO:0007669"/>
    <property type="project" value="UniProtKB-SubCell"/>
</dbReference>
<organism evidence="12 13">
    <name type="scientific">Desulfurobacterium indicum</name>
    <dbReference type="NCBI Taxonomy" id="1914305"/>
    <lineage>
        <taxon>Bacteria</taxon>
        <taxon>Pseudomonadati</taxon>
        <taxon>Aquificota</taxon>
        <taxon>Aquificia</taxon>
        <taxon>Desulfurobacteriales</taxon>
        <taxon>Desulfurobacteriaceae</taxon>
        <taxon>Desulfurobacterium</taxon>
    </lineage>
</organism>
<dbReference type="Pfam" id="PF04055">
    <property type="entry name" value="Radical_SAM"/>
    <property type="match status" value="1"/>
</dbReference>
<dbReference type="InterPro" id="IPR006638">
    <property type="entry name" value="Elp3/MiaA/NifB-like_rSAM"/>
</dbReference>
<keyword evidence="13" id="KW-1185">Reference proteome</keyword>
<keyword evidence="10" id="KW-0963">Cytoplasm</keyword>
<comment type="function">
    <text evidence="10">Probably acts as a heme chaperone, transferring heme to an unknown acceptor. Binds one molecule of heme per monomer, possibly covalently. Binds 1 [4Fe-4S] cluster. The cluster is coordinated with 3 cysteines and an exchangeable S-adenosyl-L-methionine.</text>
</comment>
<gene>
    <name evidence="12" type="ORF">BLW93_00870</name>
</gene>
<dbReference type="NCBIfam" id="TIGR00539">
    <property type="entry name" value="hemN_rel"/>
    <property type="match status" value="1"/>
</dbReference>
<keyword evidence="5 10" id="KW-0949">S-adenosyl-L-methionine</keyword>
<evidence type="ECO:0000256" key="9">
    <source>
        <dbReference type="ARBA" id="ARBA00023186"/>
    </source>
</evidence>
<dbReference type="PROSITE" id="PS51918">
    <property type="entry name" value="RADICAL_SAM"/>
    <property type="match status" value="1"/>
</dbReference>
<evidence type="ECO:0000256" key="4">
    <source>
        <dbReference type="ARBA" id="ARBA00022617"/>
    </source>
</evidence>
<evidence type="ECO:0000313" key="12">
    <source>
        <dbReference type="EMBL" id="OMH41253.1"/>
    </source>
</evidence>
<dbReference type="GO" id="GO:0006779">
    <property type="term" value="P:porphyrin-containing compound biosynthetic process"/>
    <property type="evidence" value="ECO:0007669"/>
    <property type="project" value="InterPro"/>
</dbReference>
<dbReference type="SUPFAM" id="SSF102114">
    <property type="entry name" value="Radical SAM enzymes"/>
    <property type="match status" value="1"/>
</dbReference>
<accession>A0A1R1MNB6</accession>
<evidence type="ECO:0000256" key="5">
    <source>
        <dbReference type="ARBA" id="ARBA00022691"/>
    </source>
</evidence>
<dbReference type="PANTHER" id="PTHR13932:SF5">
    <property type="entry name" value="RADICAL S-ADENOSYL METHIONINE DOMAIN-CONTAINING PROTEIN 1, MITOCHONDRIAL"/>
    <property type="match status" value="1"/>
</dbReference>
<evidence type="ECO:0000256" key="1">
    <source>
        <dbReference type="ARBA" id="ARBA00001966"/>
    </source>
</evidence>
<reference evidence="12 13" key="1">
    <citation type="submission" date="2016-10" db="EMBL/GenBank/DDBJ databases">
        <title>Genome sequence of a sulfur-reducing bacterium Desulfurobacterium indicum K6013.</title>
        <authorList>
            <person name="Cao J."/>
            <person name="Shao Z."/>
            <person name="Alain K."/>
            <person name="Jebbar M."/>
        </authorList>
    </citation>
    <scope>NUCLEOTIDE SEQUENCE [LARGE SCALE GENOMIC DNA]</scope>
    <source>
        <strain evidence="12 13">K6013</strain>
    </source>
</reference>
<protein>
    <recommendedName>
        <fullName evidence="3 10">Heme chaperone HemW</fullName>
    </recommendedName>
</protein>
<dbReference type="Gene3D" id="3.20.20.70">
    <property type="entry name" value="Aldolase class I"/>
    <property type="match status" value="1"/>
</dbReference>
<dbReference type="SMART" id="SM00729">
    <property type="entry name" value="Elp3"/>
    <property type="match status" value="1"/>
</dbReference>
<dbReference type="STRING" id="1914305.BLW93_00870"/>
<evidence type="ECO:0000256" key="3">
    <source>
        <dbReference type="ARBA" id="ARBA00017228"/>
    </source>
</evidence>
<name>A0A1R1MNB6_9BACT</name>
<feature type="domain" description="Radical SAM core" evidence="11">
    <location>
        <begin position="1"/>
        <end position="174"/>
    </location>
</feature>
<comment type="cofactor">
    <cofactor evidence="1">
        <name>[4Fe-4S] cluster</name>
        <dbReference type="ChEBI" id="CHEBI:49883"/>
    </cofactor>
</comment>
<keyword evidence="6 10" id="KW-0479">Metal-binding</keyword>
<dbReference type="InterPro" id="IPR034505">
    <property type="entry name" value="Coproporphyrinogen-III_oxidase"/>
</dbReference>
<sequence>MPETIYFGGGTPSLMPPFFFESILNIFPSAKEITVEINPDDVTFQYLKALKSAGINRISIGIQTFQEKLLKMLNRRHDSEKALKSLHTATSIFNNVSVDIMFGIPGQDENNLEKDLLTATDFPITHISCYALTVYEETPFYEQVKKGRLELPSEEKFSKYYGKTTKILQNKGFAQYEISNFSKPGFECKHNLAYWKLKSYLGIGPSAASMLSKTYFKNISDYKKYKEGILSGNPILEENLTFNDKEFVKIKIAMGLRKNRGIKLNPEEKNIFLSAVRKSSVLQTLLSSDIINFENEILKLNPDYFLLSTNIIGKIINEIEEQFL</sequence>
<dbReference type="GO" id="GO:0046872">
    <property type="term" value="F:metal ion binding"/>
    <property type="evidence" value="ECO:0007669"/>
    <property type="project" value="UniProtKB-UniRule"/>
</dbReference>
<evidence type="ECO:0000256" key="6">
    <source>
        <dbReference type="ARBA" id="ARBA00022723"/>
    </source>
</evidence>
<evidence type="ECO:0000256" key="8">
    <source>
        <dbReference type="ARBA" id="ARBA00023014"/>
    </source>
</evidence>
<keyword evidence="10" id="KW-0004">4Fe-4S</keyword>
<dbReference type="AlphaFoldDB" id="A0A1R1MNB6"/>
<proteinExistence type="inferred from homology"/>
<evidence type="ECO:0000256" key="2">
    <source>
        <dbReference type="ARBA" id="ARBA00006100"/>
    </source>
</evidence>
<evidence type="ECO:0000256" key="10">
    <source>
        <dbReference type="RuleBase" id="RU364116"/>
    </source>
</evidence>
<evidence type="ECO:0000259" key="11">
    <source>
        <dbReference type="PROSITE" id="PS51918"/>
    </source>
</evidence>
<dbReference type="GO" id="GO:0004109">
    <property type="term" value="F:coproporphyrinogen oxidase activity"/>
    <property type="evidence" value="ECO:0007669"/>
    <property type="project" value="InterPro"/>
</dbReference>
<comment type="subcellular location">
    <subcellularLocation>
        <location evidence="10">Cytoplasm</location>
    </subcellularLocation>
</comment>